<gene>
    <name evidence="2" type="ORF">ACFSW5_06980</name>
</gene>
<dbReference type="PANTHER" id="PTHR12110">
    <property type="entry name" value="HYDROXYPYRUVATE ISOMERASE"/>
    <property type="match status" value="1"/>
</dbReference>
<dbReference type="SUPFAM" id="SSF51658">
    <property type="entry name" value="Xylose isomerase-like"/>
    <property type="match status" value="1"/>
</dbReference>
<evidence type="ECO:0000313" key="3">
    <source>
        <dbReference type="Proteomes" id="UP001597493"/>
    </source>
</evidence>
<dbReference type="Proteomes" id="UP001597493">
    <property type="component" value="Unassembled WGS sequence"/>
</dbReference>
<dbReference type="PANTHER" id="PTHR12110:SF41">
    <property type="entry name" value="INOSOSE DEHYDRATASE"/>
    <property type="match status" value="1"/>
</dbReference>
<dbReference type="Gene3D" id="3.20.20.150">
    <property type="entry name" value="Divalent-metal-dependent TIM barrel enzymes"/>
    <property type="match status" value="1"/>
</dbReference>
<protein>
    <submittedName>
        <fullName evidence="2">Sugar phosphate isomerase/epimerase family protein</fullName>
    </submittedName>
</protein>
<dbReference type="GO" id="GO:0016853">
    <property type="term" value="F:isomerase activity"/>
    <property type="evidence" value="ECO:0007669"/>
    <property type="project" value="UniProtKB-KW"/>
</dbReference>
<name>A0ABW5QUP3_9BACL</name>
<keyword evidence="3" id="KW-1185">Reference proteome</keyword>
<keyword evidence="2" id="KW-0413">Isomerase</keyword>
<dbReference type="Pfam" id="PF01261">
    <property type="entry name" value="AP_endonuc_2"/>
    <property type="match status" value="1"/>
</dbReference>
<dbReference type="InterPro" id="IPR013022">
    <property type="entry name" value="Xyl_isomerase-like_TIM-brl"/>
</dbReference>
<organism evidence="2 3">
    <name type="scientific">Paenibacillus thailandensis</name>
    <dbReference type="NCBI Taxonomy" id="393250"/>
    <lineage>
        <taxon>Bacteria</taxon>
        <taxon>Bacillati</taxon>
        <taxon>Bacillota</taxon>
        <taxon>Bacilli</taxon>
        <taxon>Bacillales</taxon>
        <taxon>Paenibacillaceae</taxon>
        <taxon>Paenibacillus</taxon>
    </lineage>
</organism>
<proteinExistence type="predicted"/>
<evidence type="ECO:0000313" key="2">
    <source>
        <dbReference type="EMBL" id="MFD2660011.1"/>
    </source>
</evidence>
<dbReference type="EMBL" id="JBHUMY010000006">
    <property type="protein sequence ID" value="MFD2660011.1"/>
    <property type="molecule type" value="Genomic_DNA"/>
</dbReference>
<accession>A0ABW5QUP3</accession>
<dbReference type="InterPro" id="IPR050312">
    <property type="entry name" value="IolE/XylAMocC-like"/>
</dbReference>
<dbReference type="InterPro" id="IPR036237">
    <property type="entry name" value="Xyl_isomerase-like_sf"/>
</dbReference>
<evidence type="ECO:0000259" key="1">
    <source>
        <dbReference type="Pfam" id="PF01261"/>
    </source>
</evidence>
<sequence>MSIQAGINVFSVHERIGDDYFGALEQLAEAGYRNLELISFNMKKRSRLRDDFPSEAVSGKLKELGLAAIAVHEGPMPGQELLEHDWDNVMAYYGTLGTEAIVLPSVWIQDRESALRLAEQLGVLGKRLKDNGFALYLHNHAHEFKSDGETTLFDLLADNTDPELLKFELDMVWAMRAGIDPVAVLERLGSRCDMVHQKDLNKELAGPVNLFEAIKRNGDEALPVFEAYQKYIGPADFVDLGTGTFDFASVYKRINEMGSVKYALVENEGRSSDKIESVRNDLKVLQSYL</sequence>
<feature type="domain" description="Xylose isomerase-like TIM barrel" evidence="1">
    <location>
        <begin position="24"/>
        <end position="287"/>
    </location>
</feature>
<reference evidence="3" key="1">
    <citation type="journal article" date="2019" name="Int. J. Syst. Evol. Microbiol.">
        <title>The Global Catalogue of Microorganisms (GCM) 10K type strain sequencing project: providing services to taxonomists for standard genome sequencing and annotation.</title>
        <authorList>
            <consortium name="The Broad Institute Genomics Platform"/>
            <consortium name="The Broad Institute Genome Sequencing Center for Infectious Disease"/>
            <person name="Wu L."/>
            <person name="Ma J."/>
        </authorList>
    </citation>
    <scope>NUCLEOTIDE SEQUENCE [LARGE SCALE GENOMIC DNA]</scope>
    <source>
        <strain evidence="3">TISTR 1827</strain>
    </source>
</reference>
<comment type="caution">
    <text evidence="2">The sequence shown here is derived from an EMBL/GenBank/DDBJ whole genome shotgun (WGS) entry which is preliminary data.</text>
</comment>
<dbReference type="RefSeq" id="WP_379270681.1">
    <property type="nucleotide sequence ID" value="NZ_JBHUGT010000044.1"/>
</dbReference>